<keyword evidence="1" id="KW-0812">Transmembrane</keyword>
<keyword evidence="1" id="KW-1133">Transmembrane helix</keyword>
<keyword evidence="1" id="KW-0472">Membrane</keyword>
<dbReference type="Proteomes" id="UP000092460">
    <property type="component" value="Unassembled WGS sequence"/>
</dbReference>
<name>A0A1B0BCZ8_9MUSC</name>
<dbReference type="EnsemblMetazoa" id="GPPI026126-RA">
    <property type="protein sequence ID" value="GPPI026126-PA"/>
    <property type="gene ID" value="GPPI026126"/>
</dbReference>
<evidence type="ECO:0000313" key="2">
    <source>
        <dbReference type="EnsemblMetazoa" id="GPPI026126-PA"/>
    </source>
</evidence>
<evidence type="ECO:0000256" key="1">
    <source>
        <dbReference type="SAM" id="Phobius"/>
    </source>
</evidence>
<evidence type="ECO:0000313" key="3">
    <source>
        <dbReference type="Proteomes" id="UP000092460"/>
    </source>
</evidence>
<accession>A0A1B0BCZ8</accession>
<dbReference type="EMBL" id="JXJN01012211">
    <property type="status" value="NOT_ANNOTATED_CDS"/>
    <property type="molecule type" value="Genomic_DNA"/>
</dbReference>
<keyword evidence="3" id="KW-1185">Reference proteome</keyword>
<dbReference type="AlphaFoldDB" id="A0A1B0BCZ8"/>
<protein>
    <submittedName>
        <fullName evidence="2">Uncharacterized protein</fullName>
    </submittedName>
</protein>
<feature type="transmembrane region" description="Helical" evidence="1">
    <location>
        <begin position="157"/>
        <end position="177"/>
    </location>
</feature>
<reference evidence="2" key="2">
    <citation type="submission" date="2020-05" db="UniProtKB">
        <authorList>
            <consortium name="EnsemblMetazoa"/>
        </authorList>
    </citation>
    <scope>IDENTIFICATION</scope>
    <source>
        <strain evidence="2">IAEA</strain>
    </source>
</reference>
<reference evidence="3" key="1">
    <citation type="submission" date="2015-01" db="EMBL/GenBank/DDBJ databases">
        <authorList>
            <person name="Aksoy S."/>
            <person name="Warren W."/>
            <person name="Wilson R.K."/>
        </authorList>
    </citation>
    <scope>NUCLEOTIDE SEQUENCE [LARGE SCALE GENOMIC DNA]</scope>
    <source>
        <strain evidence="3">IAEA</strain>
    </source>
</reference>
<proteinExistence type="predicted"/>
<organism evidence="2 3">
    <name type="scientific">Glossina palpalis gambiensis</name>
    <dbReference type="NCBI Taxonomy" id="67801"/>
    <lineage>
        <taxon>Eukaryota</taxon>
        <taxon>Metazoa</taxon>
        <taxon>Ecdysozoa</taxon>
        <taxon>Arthropoda</taxon>
        <taxon>Hexapoda</taxon>
        <taxon>Insecta</taxon>
        <taxon>Pterygota</taxon>
        <taxon>Neoptera</taxon>
        <taxon>Endopterygota</taxon>
        <taxon>Diptera</taxon>
        <taxon>Brachycera</taxon>
        <taxon>Muscomorpha</taxon>
        <taxon>Hippoboscoidea</taxon>
        <taxon>Glossinidae</taxon>
        <taxon>Glossina</taxon>
    </lineage>
</organism>
<sequence length="313" mass="35376">MFLYIYPATEHMQFKQFCVLPFVSSWIMMRAFALFSKRNVFVTSSTFLTFLQNPSSFSSITCQISSQGLLYEHYPRLTLHWCPVAFHTSSFYSRFSSSASKSFAVVEVIKYQRPCYDSTIASIGTRQELRTLTEVSQLAITTDTNYRILLPLLLQPLLATILQVFVIFIFGAFNFILKAKRLTADISDILTLQGQRHHITNAIERTYRISLLENSFGEYCSQAPDSINSCLTIRLGCLACKWLRISCAIVAAGTIACLFFKLPKYKSTAKLLNAQETYIYISSRQHVPSNNVIALLLSAIKAANSGEDRGTHK</sequence>
<dbReference type="VEuPathDB" id="VectorBase:GPPI026126"/>